<proteinExistence type="predicted"/>
<protein>
    <submittedName>
        <fullName evidence="1">DUF465 domain-containing protein</fullName>
    </submittedName>
</protein>
<dbReference type="InterPro" id="IPR007420">
    <property type="entry name" value="DUF465"/>
</dbReference>
<organism evidence="1 2">
    <name type="scientific">Exilibacterium tricleocarpae</name>
    <dbReference type="NCBI Taxonomy" id="2591008"/>
    <lineage>
        <taxon>Bacteria</taxon>
        <taxon>Pseudomonadati</taxon>
        <taxon>Pseudomonadota</taxon>
        <taxon>Gammaproteobacteria</taxon>
        <taxon>Cellvibrionales</taxon>
        <taxon>Cellvibrionaceae</taxon>
        <taxon>Exilibacterium</taxon>
    </lineage>
</organism>
<reference evidence="1 2" key="1">
    <citation type="submission" date="2019-06" db="EMBL/GenBank/DDBJ databases">
        <title>Whole genome sequence for Cellvibrionaceae sp. R142.</title>
        <authorList>
            <person name="Wang G."/>
        </authorList>
    </citation>
    <scope>NUCLEOTIDE SEQUENCE [LARGE SCALE GENOMIC DNA]</scope>
    <source>
        <strain evidence="1 2">R142</strain>
    </source>
</reference>
<comment type="caution">
    <text evidence="1">The sequence shown here is derived from an EMBL/GenBank/DDBJ whole genome shotgun (WGS) entry which is preliminary data.</text>
</comment>
<dbReference type="OrthoDB" id="1263265at2"/>
<dbReference type="InterPro" id="IPR038444">
    <property type="entry name" value="DUF465_sf"/>
</dbReference>
<dbReference type="Pfam" id="PF04325">
    <property type="entry name" value="DUF465"/>
    <property type="match status" value="1"/>
</dbReference>
<sequence length="85" mass="10071">MSDIPNHSLANDFPDDRELIHQLKTEDPRFARMAAEYHELDHQVRGLENRSIPTSDSNFETLKKRRLHLKDELYAMIKKNHTRTS</sequence>
<accession>A0A545TQJ0</accession>
<dbReference type="RefSeq" id="WP_142904380.1">
    <property type="nucleotide sequence ID" value="NZ_ML660092.1"/>
</dbReference>
<evidence type="ECO:0000313" key="2">
    <source>
        <dbReference type="Proteomes" id="UP000319732"/>
    </source>
</evidence>
<dbReference type="AlphaFoldDB" id="A0A545TQJ0"/>
<name>A0A545TQJ0_9GAMM</name>
<gene>
    <name evidence="1" type="ORF">FKG94_11525</name>
</gene>
<dbReference type="Proteomes" id="UP000319732">
    <property type="component" value="Unassembled WGS sequence"/>
</dbReference>
<keyword evidence="2" id="KW-1185">Reference proteome</keyword>
<dbReference type="Gene3D" id="6.10.280.50">
    <property type="match status" value="1"/>
</dbReference>
<dbReference type="EMBL" id="VHSG01000011">
    <property type="protein sequence ID" value="TQV79490.1"/>
    <property type="molecule type" value="Genomic_DNA"/>
</dbReference>
<evidence type="ECO:0000313" key="1">
    <source>
        <dbReference type="EMBL" id="TQV79490.1"/>
    </source>
</evidence>